<reference evidence="1 2" key="1">
    <citation type="submission" date="2020-03" db="EMBL/GenBank/DDBJ databases">
        <title>FDA dAtabase for Regulatory Grade micrObial Sequences (FDA-ARGOS): Supporting development and validation of Infectious Disease Dx tests.</title>
        <authorList>
            <person name="Campos J."/>
            <person name="Goldberg B."/>
            <person name="Tallon L."/>
            <person name="Sadzewicz L."/>
            <person name="Vavikolanu K."/>
            <person name="Mehta A."/>
            <person name="Aluvathingal J."/>
            <person name="Nadendla S."/>
            <person name="Nandy P."/>
            <person name="Geyer C."/>
            <person name="Yan Y."/>
            <person name="Sichtig H."/>
        </authorList>
    </citation>
    <scope>NUCLEOTIDE SEQUENCE [LARGE SCALE GENOMIC DNA]</scope>
    <source>
        <strain evidence="1 2">FDAARGOS_656</strain>
    </source>
</reference>
<name>A0A8H6C5R7_CANAX</name>
<evidence type="ECO:0000313" key="2">
    <source>
        <dbReference type="Proteomes" id="UP000536275"/>
    </source>
</evidence>
<gene>
    <name evidence="1" type="ORF">FOB64_000225</name>
</gene>
<protein>
    <submittedName>
        <fullName evidence="1">Uncharacterized protein</fullName>
    </submittedName>
</protein>
<dbReference type="AlphaFoldDB" id="A0A8H6C5R7"/>
<evidence type="ECO:0000313" key="1">
    <source>
        <dbReference type="EMBL" id="KAF6072167.1"/>
    </source>
</evidence>
<dbReference type="EMBL" id="JABWAD010000007">
    <property type="protein sequence ID" value="KAF6072167.1"/>
    <property type="molecule type" value="Genomic_DNA"/>
</dbReference>
<accession>A0A8H6C5R7</accession>
<sequence length="109" mass="12808">MNSIQPPLQIYFPNDLKIHYQDQGYWLGYKLNNIYIVFSLVVNDKDLKLPQELSDLAIIGTHNQKTTKQQEGGYSNYDLNLIYDHTNQLLINQNQDSYLIYFDPPNLKI</sequence>
<comment type="caution">
    <text evidence="1">The sequence shown here is derived from an EMBL/GenBank/DDBJ whole genome shotgun (WGS) entry which is preliminary data.</text>
</comment>
<dbReference type="Proteomes" id="UP000536275">
    <property type="component" value="Unassembled WGS sequence"/>
</dbReference>
<proteinExistence type="predicted"/>
<organism evidence="1 2">
    <name type="scientific">Candida albicans</name>
    <name type="common">Yeast</name>
    <dbReference type="NCBI Taxonomy" id="5476"/>
    <lineage>
        <taxon>Eukaryota</taxon>
        <taxon>Fungi</taxon>
        <taxon>Dikarya</taxon>
        <taxon>Ascomycota</taxon>
        <taxon>Saccharomycotina</taxon>
        <taxon>Pichiomycetes</taxon>
        <taxon>Debaryomycetaceae</taxon>
        <taxon>Candida/Lodderomyces clade</taxon>
        <taxon>Candida</taxon>
    </lineage>
</organism>